<reference evidence="2" key="1">
    <citation type="journal article" date="2022" name="Mol. Ecol. Resour.">
        <title>The genomes of chicory, endive, great burdock and yacon provide insights into Asteraceae palaeo-polyploidization history and plant inulin production.</title>
        <authorList>
            <person name="Fan W."/>
            <person name="Wang S."/>
            <person name="Wang H."/>
            <person name="Wang A."/>
            <person name="Jiang F."/>
            <person name="Liu H."/>
            <person name="Zhao H."/>
            <person name="Xu D."/>
            <person name="Zhang Y."/>
        </authorList>
    </citation>
    <scope>NUCLEOTIDE SEQUENCE [LARGE SCALE GENOMIC DNA]</scope>
    <source>
        <strain evidence="2">cv. Punajuju</strain>
    </source>
</reference>
<sequence length="391" mass="44015">MHQPPGFRDSQHPDYVCHLKKSLYGLKQAPGTWFHRFAEYITRIGFTHSKTDSSLFIFRRGQATAYLLLYVDDIIITASSDDLLCRIVAMLSSEFAMTDLGALSYFLGISATRDSISLFLSQRKYALEILERANMSSCNPCRTPADPQSKLDNTGPPVADPTLFHSLAGGLQYLTFTRPDISYVVQQICLFMHDPREPHLHALKRILRYIRGTLDYGLQLHPSTTTGLIAYSNADWGGCPVSRRSTNGYCIYLGDNLISWSSKRQPTVSRSSAETEYRGVANAVAETCWLRNLLRELHCPLSKATIVYCDNVSAVYLSTNPVQHQRTKHIEIDIHFVRDKLATGQIRVLHVPSTQQYADIFTKGLPTSLFTNFRSRLSVRLRSPPPTAGAY</sequence>
<dbReference type="EMBL" id="CM042009">
    <property type="protein sequence ID" value="KAI3788129.1"/>
    <property type="molecule type" value="Genomic_DNA"/>
</dbReference>
<proteinExistence type="predicted"/>
<name>A0ACB9GXC9_CICIN</name>
<reference evidence="1 2" key="2">
    <citation type="journal article" date="2022" name="Mol. Ecol. Resour.">
        <title>The genomes of chicory, endive, great burdock and yacon provide insights into Asteraceae paleo-polyploidization history and plant inulin production.</title>
        <authorList>
            <person name="Fan W."/>
            <person name="Wang S."/>
            <person name="Wang H."/>
            <person name="Wang A."/>
            <person name="Jiang F."/>
            <person name="Liu H."/>
            <person name="Zhao H."/>
            <person name="Xu D."/>
            <person name="Zhang Y."/>
        </authorList>
    </citation>
    <scope>NUCLEOTIDE SEQUENCE [LARGE SCALE GENOMIC DNA]</scope>
    <source>
        <strain evidence="2">cv. Punajuju</strain>
        <tissue evidence="1">Leaves</tissue>
    </source>
</reference>
<comment type="caution">
    <text evidence="1">The sequence shown here is derived from an EMBL/GenBank/DDBJ whole genome shotgun (WGS) entry which is preliminary data.</text>
</comment>
<protein>
    <submittedName>
        <fullName evidence="1">Uncharacterized protein</fullName>
    </submittedName>
</protein>
<accession>A0ACB9GXC9</accession>
<evidence type="ECO:0000313" key="1">
    <source>
        <dbReference type="EMBL" id="KAI3788129.1"/>
    </source>
</evidence>
<gene>
    <name evidence="1" type="ORF">L2E82_00811</name>
</gene>
<organism evidence="1 2">
    <name type="scientific">Cichorium intybus</name>
    <name type="common">Chicory</name>
    <dbReference type="NCBI Taxonomy" id="13427"/>
    <lineage>
        <taxon>Eukaryota</taxon>
        <taxon>Viridiplantae</taxon>
        <taxon>Streptophyta</taxon>
        <taxon>Embryophyta</taxon>
        <taxon>Tracheophyta</taxon>
        <taxon>Spermatophyta</taxon>
        <taxon>Magnoliopsida</taxon>
        <taxon>eudicotyledons</taxon>
        <taxon>Gunneridae</taxon>
        <taxon>Pentapetalae</taxon>
        <taxon>asterids</taxon>
        <taxon>campanulids</taxon>
        <taxon>Asterales</taxon>
        <taxon>Asteraceae</taxon>
        <taxon>Cichorioideae</taxon>
        <taxon>Cichorieae</taxon>
        <taxon>Cichoriinae</taxon>
        <taxon>Cichorium</taxon>
    </lineage>
</organism>
<dbReference type="Proteomes" id="UP001055811">
    <property type="component" value="Linkage Group LG01"/>
</dbReference>
<evidence type="ECO:0000313" key="2">
    <source>
        <dbReference type="Proteomes" id="UP001055811"/>
    </source>
</evidence>
<keyword evidence="2" id="KW-1185">Reference proteome</keyword>